<accession>A0A9N9L294</accession>
<dbReference type="Proteomes" id="UP000696280">
    <property type="component" value="Unassembled WGS sequence"/>
</dbReference>
<evidence type="ECO:0000313" key="1">
    <source>
        <dbReference type="EMBL" id="CAG8956237.1"/>
    </source>
</evidence>
<dbReference type="EMBL" id="CAJVRL010000070">
    <property type="protein sequence ID" value="CAG8956237.1"/>
    <property type="molecule type" value="Genomic_DNA"/>
</dbReference>
<comment type="caution">
    <text evidence="1">The sequence shown here is derived from an EMBL/GenBank/DDBJ whole genome shotgun (WGS) entry which is preliminary data.</text>
</comment>
<keyword evidence="2" id="KW-1185">Reference proteome</keyword>
<sequence>MTALGGVHLMSTSKRSTLTRNNSVVYKCGDLQAIRGGRSLQISVRQKLRLDGVRKASNGAGYYNKGIVRRVWKNIVYFKPGGRNTRE</sequence>
<proteinExistence type="predicted"/>
<dbReference type="AlphaFoldDB" id="A0A9N9L294"/>
<protein>
    <submittedName>
        <fullName evidence="1">Uncharacterized protein</fullName>
    </submittedName>
</protein>
<name>A0A9N9L294_9HELO</name>
<organism evidence="1 2">
    <name type="scientific">Hymenoscyphus fraxineus</name>
    <dbReference type="NCBI Taxonomy" id="746836"/>
    <lineage>
        <taxon>Eukaryota</taxon>
        <taxon>Fungi</taxon>
        <taxon>Dikarya</taxon>
        <taxon>Ascomycota</taxon>
        <taxon>Pezizomycotina</taxon>
        <taxon>Leotiomycetes</taxon>
        <taxon>Helotiales</taxon>
        <taxon>Helotiaceae</taxon>
        <taxon>Hymenoscyphus</taxon>
    </lineage>
</organism>
<evidence type="ECO:0000313" key="2">
    <source>
        <dbReference type="Proteomes" id="UP000696280"/>
    </source>
</evidence>
<reference evidence="1" key="1">
    <citation type="submission" date="2021-07" db="EMBL/GenBank/DDBJ databases">
        <authorList>
            <person name="Durling M."/>
        </authorList>
    </citation>
    <scope>NUCLEOTIDE SEQUENCE</scope>
</reference>
<gene>
    <name evidence="1" type="ORF">HYFRA_00003617</name>
</gene>